<dbReference type="Pfam" id="PF01035">
    <property type="entry name" value="DNA_binding_1"/>
    <property type="match status" value="1"/>
</dbReference>
<dbReference type="CDD" id="cd06445">
    <property type="entry name" value="ATase"/>
    <property type="match status" value="1"/>
</dbReference>
<evidence type="ECO:0000256" key="2">
    <source>
        <dbReference type="ARBA" id="ARBA00001947"/>
    </source>
</evidence>
<evidence type="ECO:0000256" key="9">
    <source>
        <dbReference type="ARBA" id="ARBA00023159"/>
    </source>
</evidence>
<evidence type="ECO:0000256" key="11">
    <source>
        <dbReference type="ARBA" id="ARBA00023204"/>
    </source>
</evidence>
<evidence type="ECO:0000256" key="7">
    <source>
        <dbReference type="ARBA" id="ARBA00022763"/>
    </source>
</evidence>
<dbReference type="KEGG" id="trs:Terro_3615"/>
<evidence type="ECO:0000256" key="4">
    <source>
        <dbReference type="ARBA" id="ARBA00011918"/>
    </source>
</evidence>
<evidence type="ECO:0000256" key="3">
    <source>
        <dbReference type="ARBA" id="ARBA00008711"/>
    </source>
</evidence>
<gene>
    <name evidence="14" type="ordered locus">Terro_3615</name>
</gene>
<feature type="domain" description="HTH araC/xylS-type" evidence="13">
    <location>
        <begin position="116"/>
        <end position="212"/>
    </location>
</feature>
<accession>I3ZKR1</accession>
<dbReference type="Gene3D" id="1.10.10.10">
    <property type="entry name" value="Winged helix-like DNA-binding domain superfamily/Winged helix DNA-binding domain"/>
    <property type="match status" value="1"/>
</dbReference>
<dbReference type="GO" id="GO:0003700">
    <property type="term" value="F:DNA-binding transcription factor activity"/>
    <property type="evidence" value="ECO:0007669"/>
    <property type="project" value="InterPro"/>
</dbReference>
<dbReference type="GO" id="GO:0003908">
    <property type="term" value="F:methylated-DNA-[protein]-cysteine S-methyltransferase activity"/>
    <property type="evidence" value="ECO:0007669"/>
    <property type="project" value="UniProtKB-EC"/>
</dbReference>
<dbReference type="InterPro" id="IPR036388">
    <property type="entry name" value="WH-like_DNA-bd_sf"/>
</dbReference>
<evidence type="ECO:0000313" key="14">
    <source>
        <dbReference type="EMBL" id="AFL89829.1"/>
    </source>
</evidence>
<dbReference type="SUPFAM" id="SSF46689">
    <property type="entry name" value="Homeodomain-like"/>
    <property type="match status" value="1"/>
</dbReference>
<evidence type="ECO:0000256" key="6">
    <source>
        <dbReference type="ARBA" id="ARBA00022679"/>
    </source>
</evidence>
<sequence>MATLSLFTPSFPPLTAMKPHAIAAPTHLASDEHRWLAVLRRSDTAARPDGSGDRFFYGVTTTGIVCRPSCPSRRPRRENTLFFDSVHQAEAAGFRTCQRCRPAGPPPEQEAAARVDRVRRYLEQHAEEGAVTLAVLATIAELSPFHLQRVFRAAMGVSPAEYARRLRAERFAEALQAGSVTEAVYAAGFQSPSQVYAKRAATGMTPGARKRLGEHQHIRYSIVDSPLDRMLVAATDLGVCLIAFDTSDDVLREELHSRFAAAELEEDNGRLADHAKTVLQHLSESPTAKRLPLHVRATAFQQRVWKALEAIPHGETRTYAQLAAEIGAPKAVRAVGSACGANPVAPVVPCHRVVGSNGSLTGYRWGKERKAKLLEMERAGKDA</sequence>
<dbReference type="Gene3D" id="3.30.160.70">
    <property type="entry name" value="Methylated DNA-protein cysteine methyltransferase domain"/>
    <property type="match status" value="1"/>
</dbReference>
<dbReference type="GO" id="GO:0032259">
    <property type="term" value="P:methylation"/>
    <property type="evidence" value="ECO:0007669"/>
    <property type="project" value="UniProtKB-KW"/>
</dbReference>
<dbReference type="InterPro" id="IPR001497">
    <property type="entry name" value="MethylDNA_cys_MeTrfase_AS"/>
</dbReference>
<dbReference type="eggNOG" id="COG0350">
    <property type="taxonomic scope" value="Bacteria"/>
</dbReference>
<dbReference type="Gene3D" id="1.10.10.60">
    <property type="entry name" value="Homeodomain-like"/>
    <property type="match status" value="1"/>
</dbReference>
<comment type="catalytic activity">
    <reaction evidence="12">
        <text>a 6-O-methyl-2'-deoxyguanosine in DNA + L-cysteinyl-[protein] = S-methyl-L-cysteinyl-[protein] + a 2'-deoxyguanosine in DNA</text>
        <dbReference type="Rhea" id="RHEA:24000"/>
        <dbReference type="Rhea" id="RHEA-COMP:10131"/>
        <dbReference type="Rhea" id="RHEA-COMP:10132"/>
        <dbReference type="Rhea" id="RHEA-COMP:11367"/>
        <dbReference type="Rhea" id="RHEA-COMP:11368"/>
        <dbReference type="ChEBI" id="CHEBI:29950"/>
        <dbReference type="ChEBI" id="CHEBI:82612"/>
        <dbReference type="ChEBI" id="CHEBI:85445"/>
        <dbReference type="ChEBI" id="CHEBI:85448"/>
        <dbReference type="EC" id="2.1.1.63"/>
    </reaction>
</comment>
<dbReference type="InterPro" id="IPR036217">
    <property type="entry name" value="MethylDNA_cys_MeTrfase_DNAb"/>
</dbReference>
<evidence type="ECO:0000256" key="12">
    <source>
        <dbReference type="ARBA" id="ARBA00049348"/>
    </source>
</evidence>
<dbReference type="InterPro" id="IPR036631">
    <property type="entry name" value="MGMT_N_sf"/>
</dbReference>
<organism evidence="14 15">
    <name type="scientific">Terriglobus roseus (strain DSM 18391 / NRRL B-41598 / KBS 63)</name>
    <dbReference type="NCBI Taxonomy" id="926566"/>
    <lineage>
        <taxon>Bacteria</taxon>
        <taxon>Pseudomonadati</taxon>
        <taxon>Acidobacteriota</taxon>
        <taxon>Terriglobia</taxon>
        <taxon>Terriglobales</taxon>
        <taxon>Acidobacteriaceae</taxon>
        <taxon>Terriglobus</taxon>
    </lineage>
</organism>
<evidence type="ECO:0000313" key="15">
    <source>
        <dbReference type="Proteomes" id="UP000006056"/>
    </source>
</evidence>
<dbReference type="EMBL" id="CP003379">
    <property type="protein sequence ID" value="AFL89829.1"/>
    <property type="molecule type" value="Genomic_DNA"/>
</dbReference>
<evidence type="ECO:0000256" key="8">
    <source>
        <dbReference type="ARBA" id="ARBA00023015"/>
    </source>
</evidence>
<dbReference type="InterPro" id="IPR004026">
    <property type="entry name" value="Ada_DNA_repair_Zn-bd"/>
</dbReference>
<keyword evidence="5 14" id="KW-0489">Methyltransferase</keyword>
<dbReference type="PANTHER" id="PTHR10815">
    <property type="entry name" value="METHYLATED-DNA--PROTEIN-CYSTEINE METHYLTRANSFERASE"/>
    <property type="match status" value="1"/>
</dbReference>
<dbReference type="NCBIfam" id="NF011964">
    <property type="entry name" value="PRK15435.1"/>
    <property type="match status" value="1"/>
</dbReference>
<dbReference type="EC" id="2.1.1.63" evidence="4"/>
<dbReference type="NCBIfam" id="TIGR00589">
    <property type="entry name" value="ogt"/>
    <property type="match status" value="1"/>
</dbReference>
<keyword evidence="15" id="KW-1185">Reference proteome</keyword>
<dbReference type="HOGENOM" id="CLU_000445_52_0_0"/>
<dbReference type="GO" id="GO:0043565">
    <property type="term" value="F:sequence-specific DNA binding"/>
    <property type="evidence" value="ECO:0007669"/>
    <property type="project" value="InterPro"/>
</dbReference>
<keyword evidence="6 14" id="KW-0808">Transferase</keyword>
<dbReference type="InterPro" id="IPR035451">
    <property type="entry name" value="Ada-like_dom_sf"/>
</dbReference>
<evidence type="ECO:0000259" key="13">
    <source>
        <dbReference type="PROSITE" id="PS01124"/>
    </source>
</evidence>
<dbReference type="PATRIC" id="fig|926566.3.peg.3563"/>
<dbReference type="RefSeq" id="WP_014787090.1">
    <property type="nucleotide sequence ID" value="NC_018014.1"/>
</dbReference>
<dbReference type="SUPFAM" id="SSF46767">
    <property type="entry name" value="Methylated DNA-protein cysteine methyltransferase, C-terminal domain"/>
    <property type="match status" value="1"/>
</dbReference>
<dbReference type="InterPro" id="IPR009057">
    <property type="entry name" value="Homeodomain-like_sf"/>
</dbReference>
<comment type="catalytic activity">
    <reaction evidence="1">
        <text>a 4-O-methyl-thymidine in DNA + L-cysteinyl-[protein] = a thymidine in DNA + S-methyl-L-cysteinyl-[protein]</text>
        <dbReference type="Rhea" id="RHEA:53428"/>
        <dbReference type="Rhea" id="RHEA-COMP:10131"/>
        <dbReference type="Rhea" id="RHEA-COMP:10132"/>
        <dbReference type="Rhea" id="RHEA-COMP:13555"/>
        <dbReference type="Rhea" id="RHEA-COMP:13556"/>
        <dbReference type="ChEBI" id="CHEBI:29950"/>
        <dbReference type="ChEBI" id="CHEBI:82612"/>
        <dbReference type="ChEBI" id="CHEBI:137386"/>
        <dbReference type="ChEBI" id="CHEBI:137387"/>
        <dbReference type="EC" id="2.1.1.63"/>
    </reaction>
</comment>
<dbReference type="STRING" id="926566.Terro_3615"/>
<comment type="cofactor">
    <cofactor evidence="2">
        <name>Zn(2+)</name>
        <dbReference type="ChEBI" id="CHEBI:29105"/>
    </cofactor>
</comment>
<dbReference type="PROSITE" id="PS01124">
    <property type="entry name" value="HTH_ARAC_FAMILY_2"/>
    <property type="match status" value="1"/>
</dbReference>
<dbReference type="eggNOG" id="COG2169">
    <property type="taxonomic scope" value="Bacteria"/>
</dbReference>
<dbReference type="SUPFAM" id="SSF53155">
    <property type="entry name" value="Methylated DNA-protein cysteine methyltransferase domain"/>
    <property type="match status" value="1"/>
</dbReference>
<dbReference type="PROSITE" id="PS00374">
    <property type="entry name" value="MGMT"/>
    <property type="match status" value="1"/>
</dbReference>
<keyword evidence="7" id="KW-0227">DNA damage</keyword>
<dbReference type="GO" id="GO:0008270">
    <property type="term" value="F:zinc ion binding"/>
    <property type="evidence" value="ECO:0007669"/>
    <property type="project" value="InterPro"/>
</dbReference>
<reference evidence="14 15" key="1">
    <citation type="submission" date="2012-06" db="EMBL/GenBank/DDBJ databases">
        <title>Complete genome of Terriglobus roseus DSM 18391.</title>
        <authorList>
            <consortium name="US DOE Joint Genome Institute (JGI-PGF)"/>
            <person name="Lucas S."/>
            <person name="Copeland A."/>
            <person name="Lapidus A."/>
            <person name="Glavina del Rio T."/>
            <person name="Dalin E."/>
            <person name="Tice H."/>
            <person name="Bruce D."/>
            <person name="Goodwin L."/>
            <person name="Pitluck S."/>
            <person name="Peters L."/>
            <person name="Mikhailova N."/>
            <person name="Munk A.C.C."/>
            <person name="Kyrpides N."/>
            <person name="Mavromatis K."/>
            <person name="Ivanova N."/>
            <person name="Brettin T."/>
            <person name="Detter J.C."/>
            <person name="Han C."/>
            <person name="Larimer F."/>
            <person name="Land M."/>
            <person name="Hauser L."/>
            <person name="Markowitz V."/>
            <person name="Cheng J.-F."/>
            <person name="Hugenholtz P."/>
            <person name="Woyke T."/>
            <person name="Wu D."/>
            <person name="Brambilla E."/>
            <person name="Klenk H.-P."/>
            <person name="Eisen J.A."/>
        </authorList>
    </citation>
    <scope>NUCLEOTIDE SEQUENCE [LARGE SCALE GENOMIC DNA]</scope>
    <source>
        <strain evidence="15">DSM 18391 / NRRL B-41598 / KBS 63</strain>
    </source>
</reference>
<dbReference type="FunFam" id="1.10.10.10:FF:000214">
    <property type="entry name" value="Methylated-DNA--protein-cysteine methyltransferase"/>
    <property type="match status" value="1"/>
</dbReference>
<evidence type="ECO:0000256" key="1">
    <source>
        <dbReference type="ARBA" id="ARBA00001286"/>
    </source>
</evidence>
<dbReference type="InterPro" id="IPR018060">
    <property type="entry name" value="HTH_AraC"/>
</dbReference>
<comment type="similarity">
    <text evidence="3">Belongs to the MGMT family.</text>
</comment>
<keyword evidence="10" id="KW-0804">Transcription</keyword>
<keyword evidence="11" id="KW-0234">DNA repair</keyword>
<keyword evidence="9" id="KW-0010">Activator</keyword>
<name>I3ZKR1_TERRK</name>
<dbReference type="SMART" id="SM00342">
    <property type="entry name" value="HTH_ARAC"/>
    <property type="match status" value="1"/>
</dbReference>
<dbReference type="Pfam" id="PF12833">
    <property type="entry name" value="HTH_18"/>
    <property type="match status" value="1"/>
</dbReference>
<evidence type="ECO:0000256" key="10">
    <source>
        <dbReference type="ARBA" id="ARBA00023163"/>
    </source>
</evidence>
<dbReference type="Proteomes" id="UP000006056">
    <property type="component" value="Chromosome"/>
</dbReference>
<dbReference type="SUPFAM" id="SSF57884">
    <property type="entry name" value="Ada DNA repair protein, N-terminal domain (N-Ada 10)"/>
    <property type="match status" value="1"/>
</dbReference>
<proteinExistence type="inferred from homology"/>
<dbReference type="OrthoDB" id="9802228at2"/>
<evidence type="ECO:0000256" key="5">
    <source>
        <dbReference type="ARBA" id="ARBA00022603"/>
    </source>
</evidence>
<dbReference type="PANTHER" id="PTHR10815:SF5">
    <property type="entry name" value="METHYLATED-DNA--PROTEIN-CYSTEINE METHYLTRANSFERASE"/>
    <property type="match status" value="1"/>
</dbReference>
<dbReference type="Gene3D" id="3.40.10.10">
    <property type="entry name" value="DNA Methylphosphotriester Repair Domain"/>
    <property type="match status" value="1"/>
</dbReference>
<keyword evidence="8" id="KW-0805">Transcription regulation</keyword>
<dbReference type="Pfam" id="PF02805">
    <property type="entry name" value="Ada_Zn_binding"/>
    <property type="match status" value="1"/>
</dbReference>
<dbReference type="GO" id="GO:0006281">
    <property type="term" value="P:DNA repair"/>
    <property type="evidence" value="ECO:0007669"/>
    <property type="project" value="UniProtKB-KW"/>
</dbReference>
<protein>
    <recommendedName>
        <fullName evidence="4">methylated-DNA--[protein]-cysteine S-methyltransferase</fullName>
        <ecNumber evidence="4">2.1.1.63</ecNumber>
    </recommendedName>
</protein>
<dbReference type="InterPro" id="IPR014048">
    <property type="entry name" value="MethylDNA_cys_MeTrfase_DNA-bd"/>
</dbReference>
<dbReference type="AlphaFoldDB" id="I3ZKR1"/>